<organism evidence="4 5">
    <name type="scientific">Faecalicatena faecalis</name>
    <dbReference type="NCBI Taxonomy" id="2726362"/>
    <lineage>
        <taxon>Bacteria</taxon>
        <taxon>Bacillati</taxon>
        <taxon>Bacillota</taxon>
        <taxon>Clostridia</taxon>
        <taxon>Lachnospirales</taxon>
        <taxon>Lachnospiraceae</taxon>
        <taxon>Faecalicatena</taxon>
    </lineage>
</organism>
<keyword evidence="1" id="KW-0175">Coiled coil</keyword>
<dbReference type="Pfam" id="PF02557">
    <property type="entry name" value="VanY"/>
    <property type="match status" value="1"/>
</dbReference>
<dbReference type="PANTHER" id="PTHR34385">
    <property type="entry name" value="D-ALANYL-D-ALANINE CARBOXYPEPTIDASE"/>
    <property type="match status" value="1"/>
</dbReference>
<dbReference type="InterPro" id="IPR058193">
    <property type="entry name" value="VanY/YodJ_core_dom"/>
</dbReference>
<feature type="coiled-coil region" evidence="1">
    <location>
        <begin position="38"/>
        <end position="65"/>
    </location>
</feature>
<feature type="signal peptide" evidence="2">
    <location>
        <begin position="1"/>
        <end position="28"/>
    </location>
</feature>
<sequence length="262" mass="29390">MKMNRKVKKALIFGAVMGAAVGILITFAAANKAVDQKAAVMAKTESKLKKENKALEEKIKQQKTIEAAANLSKEGADNWELILVNNQYPLDAKYKPELKEISEGYSVDARILEDTKKMLSDAEGAGLKMHLVSAYRSPEDQKEVFNTTMQDWINQGDTYLDAYNETKKSVALPGHSEHATGLALDIVSEEYQDLDDKQADTEESKWLAENCYKYGFILRYPTDKSDITGIVYEPWHYRYVGKDAAKKIMDKGITLEEYLGAA</sequence>
<dbReference type="InterPro" id="IPR052179">
    <property type="entry name" value="DD-CPase-like"/>
</dbReference>
<evidence type="ECO:0000259" key="3">
    <source>
        <dbReference type="Pfam" id="PF02557"/>
    </source>
</evidence>
<dbReference type="EMBL" id="JABACJ020000006">
    <property type="protein sequence ID" value="MBU3875894.1"/>
    <property type="molecule type" value="Genomic_DNA"/>
</dbReference>
<dbReference type="CDD" id="cd14852">
    <property type="entry name" value="LD-carboxypeptidase"/>
    <property type="match status" value="1"/>
</dbReference>
<dbReference type="InterPro" id="IPR009045">
    <property type="entry name" value="Zn_M74/Hedgehog-like"/>
</dbReference>
<dbReference type="Proteomes" id="UP000723714">
    <property type="component" value="Unassembled WGS sequence"/>
</dbReference>
<feature type="domain" description="D-alanyl-D-alanine carboxypeptidase-like core" evidence="3">
    <location>
        <begin position="106"/>
        <end position="242"/>
    </location>
</feature>
<reference evidence="4 5" key="1">
    <citation type="submission" date="2021-06" db="EMBL/GenBank/DDBJ databases">
        <title>Faecalicatena sp. nov. isolated from porcine feces.</title>
        <authorList>
            <person name="Oh B.S."/>
            <person name="Lee J.H."/>
        </authorList>
    </citation>
    <scope>NUCLEOTIDE SEQUENCE [LARGE SCALE GENOMIC DNA]</scope>
    <source>
        <strain evidence="4 5">AGMB00832</strain>
    </source>
</reference>
<gene>
    <name evidence="4" type="ORF">HGO97_008715</name>
</gene>
<comment type="caution">
    <text evidence="4">The sequence shown here is derived from an EMBL/GenBank/DDBJ whole genome shotgun (WGS) entry which is preliminary data.</text>
</comment>
<evidence type="ECO:0000313" key="5">
    <source>
        <dbReference type="Proteomes" id="UP000723714"/>
    </source>
</evidence>
<proteinExistence type="predicted"/>
<name>A0ABS6D326_9FIRM</name>
<evidence type="ECO:0000256" key="1">
    <source>
        <dbReference type="SAM" id="Coils"/>
    </source>
</evidence>
<keyword evidence="5" id="KW-1185">Reference proteome</keyword>
<evidence type="ECO:0000256" key="2">
    <source>
        <dbReference type="SAM" id="SignalP"/>
    </source>
</evidence>
<dbReference type="InterPro" id="IPR003709">
    <property type="entry name" value="VanY-like_core_dom"/>
</dbReference>
<evidence type="ECO:0000313" key="4">
    <source>
        <dbReference type="EMBL" id="MBU3875894.1"/>
    </source>
</evidence>
<dbReference type="SUPFAM" id="SSF55166">
    <property type="entry name" value="Hedgehog/DD-peptidase"/>
    <property type="match status" value="1"/>
</dbReference>
<dbReference type="Gene3D" id="3.30.1380.10">
    <property type="match status" value="1"/>
</dbReference>
<keyword evidence="2" id="KW-0732">Signal</keyword>
<protein>
    <submittedName>
        <fullName evidence="4">M15 family metallopeptidase</fullName>
    </submittedName>
</protein>
<accession>A0ABS6D326</accession>
<dbReference type="PANTHER" id="PTHR34385:SF1">
    <property type="entry name" value="PEPTIDOGLYCAN L-ALANYL-D-GLUTAMATE ENDOPEPTIDASE CWLK"/>
    <property type="match status" value="1"/>
</dbReference>
<feature type="chain" id="PRO_5045600192" evidence="2">
    <location>
        <begin position="29"/>
        <end position="262"/>
    </location>
</feature>